<feature type="non-terminal residue" evidence="1">
    <location>
        <position position="1"/>
    </location>
</feature>
<reference evidence="1 2" key="1">
    <citation type="journal article" date="2018" name="Nat. Ecol. Evol.">
        <title>Pezizomycetes genomes reveal the molecular basis of ectomycorrhizal truffle lifestyle.</title>
        <authorList>
            <person name="Murat C."/>
            <person name="Payen T."/>
            <person name="Noel B."/>
            <person name="Kuo A."/>
            <person name="Morin E."/>
            <person name="Chen J."/>
            <person name="Kohler A."/>
            <person name="Krizsan K."/>
            <person name="Balestrini R."/>
            <person name="Da Silva C."/>
            <person name="Montanini B."/>
            <person name="Hainaut M."/>
            <person name="Levati E."/>
            <person name="Barry K.W."/>
            <person name="Belfiori B."/>
            <person name="Cichocki N."/>
            <person name="Clum A."/>
            <person name="Dockter R.B."/>
            <person name="Fauchery L."/>
            <person name="Guy J."/>
            <person name="Iotti M."/>
            <person name="Le Tacon F."/>
            <person name="Lindquist E.A."/>
            <person name="Lipzen A."/>
            <person name="Malagnac F."/>
            <person name="Mello A."/>
            <person name="Molinier V."/>
            <person name="Miyauchi S."/>
            <person name="Poulain J."/>
            <person name="Riccioni C."/>
            <person name="Rubini A."/>
            <person name="Sitrit Y."/>
            <person name="Splivallo R."/>
            <person name="Traeger S."/>
            <person name="Wang M."/>
            <person name="Zifcakova L."/>
            <person name="Wipf D."/>
            <person name="Zambonelli A."/>
            <person name="Paolocci F."/>
            <person name="Nowrousian M."/>
            <person name="Ottonello S."/>
            <person name="Baldrian P."/>
            <person name="Spatafora J.W."/>
            <person name="Henrissat B."/>
            <person name="Nagy L.G."/>
            <person name="Aury J.M."/>
            <person name="Wincker P."/>
            <person name="Grigoriev I.V."/>
            <person name="Bonfante P."/>
            <person name="Martin F.M."/>
        </authorList>
    </citation>
    <scope>NUCLEOTIDE SEQUENCE [LARGE SCALE GENOMIC DNA]</scope>
    <source>
        <strain evidence="1 2">ATCC MYA-4762</strain>
    </source>
</reference>
<organism evidence="1 2">
    <name type="scientific">Terfezia boudieri ATCC MYA-4762</name>
    <dbReference type="NCBI Taxonomy" id="1051890"/>
    <lineage>
        <taxon>Eukaryota</taxon>
        <taxon>Fungi</taxon>
        <taxon>Dikarya</taxon>
        <taxon>Ascomycota</taxon>
        <taxon>Pezizomycotina</taxon>
        <taxon>Pezizomycetes</taxon>
        <taxon>Pezizales</taxon>
        <taxon>Pezizaceae</taxon>
        <taxon>Terfezia</taxon>
    </lineage>
</organism>
<name>A0A3N4L5I0_9PEZI</name>
<dbReference type="EMBL" id="ML121694">
    <property type="protein sequence ID" value="RPB18113.1"/>
    <property type="molecule type" value="Genomic_DNA"/>
</dbReference>
<gene>
    <name evidence="1" type="ORF">L211DRAFT_844049</name>
</gene>
<accession>A0A3N4L5I0</accession>
<dbReference type="InParanoid" id="A0A3N4L5I0"/>
<evidence type="ECO:0000313" key="2">
    <source>
        <dbReference type="Proteomes" id="UP000267821"/>
    </source>
</evidence>
<sequence length="79" mass="8577">RMHNGGWVKVGNACTAWRGLGVHCNPCVLLACWALGRMEVGNCGGLLVCDKHLKPSLEGEFIFGYKIFLLICYSGCTST</sequence>
<proteinExistence type="predicted"/>
<keyword evidence="2" id="KW-1185">Reference proteome</keyword>
<protein>
    <submittedName>
        <fullName evidence="1">Uncharacterized protein</fullName>
    </submittedName>
</protein>
<evidence type="ECO:0000313" key="1">
    <source>
        <dbReference type="EMBL" id="RPB18113.1"/>
    </source>
</evidence>
<dbReference type="AlphaFoldDB" id="A0A3N4L5I0"/>
<dbReference type="Proteomes" id="UP000267821">
    <property type="component" value="Unassembled WGS sequence"/>
</dbReference>